<accession>A0A679BB81</accession>
<evidence type="ECO:0000313" key="2">
    <source>
        <dbReference type="EMBL" id="BBF89775.1"/>
    </source>
</evidence>
<feature type="compositionally biased region" description="Low complexity" evidence="1">
    <location>
        <begin position="131"/>
        <end position="143"/>
    </location>
</feature>
<protein>
    <submittedName>
        <fullName evidence="2">Uncharacterized protein</fullName>
    </submittedName>
</protein>
<dbReference type="EMBL" id="AP018871">
    <property type="protein sequence ID" value="BBF89775.1"/>
    <property type="molecule type" value="Genomic_DNA"/>
</dbReference>
<feature type="region of interest" description="Disordered" evidence="1">
    <location>
        <begin position="131"/>
        <end position="152"/>
    </location>
</feature>
<gene>
    <name evidence="2" type="primary">BBa0106C08.39</name>
</gene>
<organism evidence="2">
    <name type="scientific">Oryza nivara</name>
    <name type="common">Indian wild rice</name>
    <name type="synonym">Oryza sativa f. spontanea</name>
    <dbReference type="NCBI Taxonomy" id="4536"/>
    <lineage>
        <taxon>Eukaryota</taxon>
        <taxon>Viridiplantae</taxon>
        <taxon>Streptophyta</taxon>
        <taxon>Embryophyta</taxon>
        <taxon>Tracheophyta</taxon>
        <taxon>Spermatophyta</taxon>
        <taxon>Magnoliopsida</taxon>
        <taxon>Liliopsida</taxon>
        <taxon>Poales</taxon>
        <taxon>Poaceae</taxon>
        <taxon>BOP clade</taxon>
        <taxon>Oryzoideae</taxon>
        <taxon>Oryzeae</taxon>
        <taxon>Oryzinae</taxon>
        <taxon>Oryza</taxon>
    </lineage>
</organism>
<sequence>MYCARCSSCQLRHQNKLGGHGKLCIHSLQNGESKEEALEFKLDAKDCLDQELALILDDDERKQWSAACSESFCPPLIGARFKDWKSHTITVRDTQIEWSEFRKAQSVALDATDSEHLNFLRFPFTCVTRASPGGSARARARGPQNPGAPMADGPWPMAHGAPMYATSQAFIVRRRRTKRTD</sequence>
<reference evidence="2" key="1">
    <citation type="submission" date="2018-08" db="EMBL/GenBank/DDBJ databases">
        <title>Oryza nivara genomic DNA, chromosome 11, BAC clone:BBa0106C08.</title>
        <authorList>
            <person name="Wu J."/>
            <person name="Kanamori H."/>
        </authorList>
    </citation>
    <scope>NUCLEOTIDE SEQUENCE</scope>
    <source>
        <strain evidence="2">W0106</strain>
    </source>
</reference>
<dbReference type="AlphaFoldDB" id="A0A679BB81"/>
<evidence type="ECO:0000256" key="1">
    <source>
        <dbReference type="SAM" id="MobiDB-lite"/>
    </source>
</evidence>
<name>A0A679BB81_ORYNI</name>
<proteinExistence type="predicted"/>